<accession>A0ABZ3CPE5</accession>
<evidence type="ECO:0008006" key="8">
    <source>
        <dbReference type="Google" id="ProtNLM"/>
    </source>
</evidence>
<reference evidence="6 7" key="1">
    <citation type="submission" date="2024-04" db="EMBL/GenBank/DDBJ databases">
        <title>Salinicola lusitanus LLJ914,a marine bacterium isolated from the Okinawa Trough.</title>
        <authorList>
            <person name="Li J."/>
        </authorList>
    </citation>
    <scope>NUCLEOTIDE SEQUENCE [LARGE SCALE GENOMIC DNA]</scope>
    <source>
        <strain evidence="6 7">LLJ914</strain>
    </source>
</reference>
<dbReference type="Gene3D" id="3.40.50.300">
    <property type="entry name" value="P-loop containing nucleotide triphosphate hydrolases"/>
    <property type="match status" value="1"/>
</dbReference>
<dbReference type="EMBL" id="CP151919">
    <property type="protein sequence ID" value="XAD53035.1"/>
    <property type="molecule type" value="Genomic_DNA"/>
</dbReference>
<keyword evidence="7" id="KW-1185">Reference proteome</keyword>
<keyword evidence="3" id="KW-0813">Transport</keyword>
<comment type="subcellular location">
    <subcellularLocation>
        <location evidence="1">Cell inner membrane</location>
        <topology evidence="1">Peripheral membrane protein</topology>
    </subcellularLocation>
</comment>
<dbReference type="Proteomes" id="UP001453229">
    <property type="component" value="Chromosome"/>
</dbReference>
<evidence type="ECO:0000313" key="7">
    <source>
        <dbReference type="Proteomes" id="UP001453229"/>
    </source>
</evidence>
<dbReference type="SUPFAM" id="SSF52540">
    <property type="entry name" value="P-loop containing nucleoside triphosphate hydrolases"/>
    <property type="match status" value="1"/>
</dbReference>
<name>A0ABZ3CPE5_9GAMM</name>
<keyword evidence="5" id="KW-0472">Membrane</keyword>
<dbReference type="PANTHER" id="PTHR43166:SF9">
    <property type="entry name" value="GLUTAMATE_ASPARTATE IMPORT ATP-BINDING PROTEIN GLTL"/>
    <property type="match status" value="1"/>
</dbReference>
<dbReference type="InterPro" id="IPR050086">
    <property type="entry name" value="MetN_ABC_transporter-like"/>
</dbReference>
<sequence>MPTKQRVAIARGLAMDPEGIFFDETISASSPERRDELLCVMRKLADNGMTRLVVTHEIPFAREAADRVIFCREASLPCSTSEPVSSAGSSG</sequence>
<gene>
    <name evidence="6" type="ORF">AAGT95_14445</name>
</gene>
<dbReference type="InterPro" id="IPR027417">
    <property type="entry name" value="P-loop_NTPase"/>
</dbReference>
<evidence type="ECO:0000313" key="6">
    <source>
        <dbReference type="EMBL" id="XAD53035.1"/>
    </source>
</evidence>
<dbReference type="PANTHER" id="PTHR43166">
    <property type="entry name" value="AMINO ACID IMPORT ATP-BINDING PROTEIN"/>
    <property type="match status" value="1"/>
</dbReference>
<evidence type="ECO:0000256" key="1">
    <source>
        <dbReference type="ARBA" id="ARBA00004417"/>
    </source>
</evidence>
<evidence type="ECO:0000256" key="3">
    <source>
        <dbReference type="ARBA" id="ARBA00022448"/>
    </source>
</evidence>
<organism evidence="6 7">
    <name type="scientific">Salinicola lusitanus</name>
    <dbReference type="NCBI Taxonomy" id="1949085"/>
    <lineage>
        <taxon>Bacteria</taxon>
        <taxon>Pseudomonadati</taxon>
        <taxon>Pseudomonadota</taxon>
        <taxon>Gammaproteobacteria</taxon>
        <taxon>Oceanospirillales</taxon>
        <taxon>Halomonadaceae</taxon>
        <taxon>Salinicola</taxon>
    </lineage>
</organism>
<dbReference type="RefSeq" id="WP_342594265.1">
    <property type="nucleotide sequence ID" value="NZ_CP151919.1"/>
</dbReference>
<protein>
    <recommendedName>
        <fullName evidence="8">ABC transporter domain-containing protein</fullName>
    </recommendedName>
</protein>
<keyword evidence="4" id="KW-1003">Cell membrane</keyword>
<proteinExistence type="inferred from homology"/>
<evidence type="ECO:0000256" key="5">
    <source>
        <dbReference type="ARBA" id="ARBA00023136"/>
    </source>
</evidence>
<comment type="similarity">
    <text evidence="2">Belongs to the ABC transporter superfamily.</text>
</comment>
<evidence type="ECO:0000256" key="2">
    <source>
        <dbReference type="ARBA" id="ARBA00005417"/>
    </source>
</evidence>
<evidence type="ECO:0000256" key="4">
    <source>
        <dbReference type="ARBA" id="ARBA00022475"/>
    </source>
</evidence>